<evidence type="ECO:0000256" key="3">
    <source>
        <dbReference type="ARBA" id="ARBA00022475"/>
    </source>
</evidence>
<proteinExistence type="inferred from homology"/>
<organism evidence="8 9">
    <name type="scientific">Neptunicoccus cionae</name>
    <dbReference type="NCBI Taxonomy" id="2035344"/>
    <lineage>
        <taxon>Bacteria</taxon>
        <taxon>Pseudomonadati</taxon>
        <taxon>Pseudomonadota</taxon>
        <taxon>Alphaproteobacteria</taxon>
        <taxon>Rhodobacterales</taxon>
        <taxon>Paracoccaceae</taxon>
        <taxon>Neptunicoccus</taxon>
    </lineage>
</organism>
<reference evidence="8" key="1">
    <citation type="journal article" date="2014" name="Int. J. Syst. Evol. Microbiol.">
        <title>Complete genome sequence of Corynebacterium casei LMG S-19264T (=DSM 44701T), isolated from a smear-ripened cheese.</title>
        <authorList>
            <consortium name="US DOE Joint Genome Institute (JGI-PGF)"/>
            <person name="Walter F."/>
            <person name="Albersmeier A."/>
            <person name="Kalinowski J."/>
            <person name="Ruckert C."/>
        </authorList>
    </citation>
    <scope>NUCLEOTIDE SEQUENCE</scope>
    <source>
        <strain evidence="8">CGMCC 1.15880</strain>
    </source>
</reference>
<dbReference type="RefSeq" id="WP_188677767.1">
    <property type="nucleotide sequence ID" value="NZ_BMKA01000005.1"/>
</dbReference>
<dbReference type="AlphaFoldDB" id="A0A916VSX2"/>
<comment type="subcellular location">
    <subcellularLocation>
        <location evidence="1">Cell membrane</location>
        <topology evidence="1">Multi-pass membrane protein</topology>
    </subcellularLocation>
</comment>
<feature type="transmembrane region" description="Helical" evidence="7">
    <location>
        <begin position="7"/>
        <end position="26"/>
    </location>
</feature>
<evidence type="ECO:0000313" key="8">
    <source>
        <dbReference type="EMBL" id="GGA28706.1"/>
    </source>
</evidence>
<dbReference type="InterPro" id="IPR032808">
    <property type="entry name" value="DoxX"/>
</dbReference>
<comment type="similarity">
    <text evidence="2">Belongs to the DoxX family.</text>
</comment>
<keyword evidence="5 7" id="KW-1133">Transmembrane helix</keyword>
<keyword evidence="9" id="KW-1185">Reference proteome</keyword>
<dbReference type="PANTHER" id="PTHR33452">
    <property type="entry name" value="OXIDOREDUCTASE CATD-RELATED"/>
    <property type="match status" value="1"/>
</dbReference>
<gene>
    <name evidence="8" type="primary">yqjF</name>
    <name evidence="8" type="ORF">GCM10011498_32300</name>
</gene>
<evidence type="ECO:0000256" key="6">
    <source>
        <dbReference type="ARBA" id="ARBA00023136"/>
    </source>
</evidence>
<feature type="transmembrane region" description="Helical" evidence="7">
    <location>
        <begin position="73"/>
        <end position="91"/>
    </location>
</feature>
<evidence type="ECO:0000256" key="2">
    <source>
        <dbReference type="ARBA" id="ARBA00006679"/>
    </source>
</evidence>
<evidence type="ECO:0000256" key="1">
    <source>
        <dbReference type="ARBA" id="ARBA00004651"/>
    </source>
</evidence>
<keyword evidence="6 7" id="KW-0472">Membrane</keyword>
<comment type="caution">
    <text evidence="8">The sequence shown here is derived from an EMBL/GenBank/DDBJ whole genome shotgun (WGS) entry which is preliminary data.</text>
</comment>
<evidence type="ECO:0000256" key="4">
    <source>
        <dbReference type="ARBA" id="ARBA00022692"/>
    </source>
</evidence>
<accession>A0A916VSX2</accession>
<keyword evidence="3" id="KW-1003">Cell membrane</keyword>
<dbReference type="GO" id="GO:0005886">
    <property type="term" value="C:plasma membrane"/>
    <property type="evidence" value="ECO:0007669"/>
    <property type="project" value="UniProtKB-SubCell"/>
</dbReference>
<dbReference type="InterPro" id="IPR051907">
    <property type="entry name" value="DoxX-like_oxidoreductase"/>
</dbReference>
<sequence>MKHSSSLAMLTGRISIALVFVIFGLNKLADYSAVTGWMDATGVPGVLLPLVIIFEFFGGIAIIVGWRTRYISLALAGFCILSAGIFHSNFAQQAELANFMKNIAIAGGFLFLFANGPGELSLDSGRAD</sequence>
<protein>
    <submittedName>
        <fullName evidence="8">Membrane protein</fullName>
    </submittedName>
</protein>
<feature type="transmembrane region" description="Helical" evidence="7">
    <location>
        <begin position="46"/>
        <end position="66"/>
    </location>
</feature>
<evidence type="ECO:0000256" key="7">
    <source>
        <dbReference type="SAM" id="Phobius"/>
    </source>
</evidence>
<keyword evidence="4 7" id="KW-0812">Transmembrane</keyword>
<dbReference type="PANTHER" id="PTHR33452:SF1">
    <property type="entry name" value="INNER MEMBRANE PROTEIN YPHA-RELATED"/>
    <property type="match status" value="1"/>
</dbReference>
<name>A0A916VSX2_9RHOB</name>
<dbReference type="Pfam" id="PF07681">
    <property type="entry name" value="DoxX"/>
    <property type="match status" value="1"/>
</dbReference>
<reference evidence="8" key="2">
    <citation type="submission" date="2020-09" db="EMBL/GenBank/DDBJ databases">
        <authorList>
            <person name="Sun Q."/>
            <person name="Zhou Y."/>
        </authorList>
    </citation>
    <scope>NUCLEOTIDE SEQUENCE</scope>
    <source>
        <strain evidence="8">CGMCC 1.15880</strain>
    </source>
</reference>
<evidence type="ECO:0000313" key="9">
    <source>
        <dbReference type="Proteomes" id="UP000628017"/>
    </source>
</evidence>
<dbReference type="EMBL" id="BMKA01000005">
    <property type="protein sequence ID" value="GGA28706.1"/>
    <property type="molecule type" value="Genomic_DNA"/>
</dbReference>
<dbReference type="Proteomes" id="UP000628017">
    <property type="component" value="Unassembled WGS sequence"/>
</dbReference>
<evidence type="ECO:0000256" key="5">
    <source>
        <dbReference type="ARBA" id="ARBA00022989"/>
    </source>
</evidence>
<feature type="transmembrane region" description="Helical" evidence="7">
    <location>
        <begin position="103"/>
        <end position="122"/>
    </location>
</feature>